<protein>
    <submittedName>
        <fullName evidence="2">Uncharacterized protein</fullName>
    </submittedName>
</protein>
<dbReference type="EMBL" id="DWXZ01000082">
    <property type="protein sequence ID" value="HJB37260.1"/>
    <property type="molecule type" value="Genomic_DNA"/>
</dbReference>
<keyword evidence="1" id="KW-1133">Transmembrane helix</keyword>
<reference evidence="2" key="1">
    <citation type="journal article" date="2021" name="PeerJ">
        <title>Extensive microbial diversity within the chicken gut microbiome revealed by metagenomics and culture.</title>
        <authorList>
            <person name="Gilroy R."/>
            <person name="Ravi A."/>
            <person name="Getino M."/>
            <person name="Pursley I."/>
            <person name="Horton D.L."/>
            <person name="Alikhan N.F."/>
            <person name="Baker D."/>
            <person name="Gharbi K."/>
            <person name="Hall N."/>
            <person name="Watson M."/>
            <person name="Adriaenssens E.M."/>
            <person name="Foster-Nyarko E."/>
            <person name="Jarju S."/>
            <person name="Secka A."/>
            <person name="Antonio M."/>
            <person name="Oren A."/>
            <person name="Chaudhuri R.R."/>
            <person name="La Ragione R."/>
            <person name="Hildebrand F."/>
            <person name="Pallen M.J."/>
        </authorList>
    </citation>
    <scope>NUCLEOTIDE SEQUENCE</scope>
    <source>
        <strain evidence="2">ChiBcolR8-3208</strain>
    </source>
</reference>
<reference evidence="2" key="2">
    <citation type="submission" date="2021-04" db="EMBL/GenBank/DDBJ databases">
        <authorList>
            <person name="Gilroy R."/>
        </authorList>
    </citation>
    <scope>NUCLEOTIDE SEQUENCE</scope>
    <source>
        <strain evidence="2">ChiBcolR8-3208</strain>
    </source>
</reference>
<proteinExistence type="predicted"/>
<feature type="transmembrane region" description="Helical" evidence="1">
    <location>
        <begin position="40"/>
        <end position="61"/>
    </location>
</feature>
<evidence type="ECO:0000313" key="2">
    <source>
        <dbReference type="EMBL" id="HJB37260.1"/>
    </source>
</evidence>
<comment type="caution">
    <text evidence="2">The sequence shown here is derived from an EMBL/GenBank/DDBJ whole genome shotgun (WGS) entry which is preliminary data.</text>
</comment>
<evidence type="ECO:0000313" key="3">
    <source>
        <dbReference type="Proteomes" id="UP000824214"/>
    </source>
</evidence>
<feature type="transmembrane region" description="Helical" evidence="1">
    <location>
        <begin position="12"/>
        <end position="34"/>
    </location>
</feature>
<sequence>MKKFLQSLPQVLVNLCVSYTSTVLLYTLLGAQQATMRRAWLYEILAICAAATVLQYVFFSGKAVKRLSYLARMAWFAAAMLAVVCGAAVVFRWFPLEQLGSWLWLVGIFLVGFAAITLVFEGWFRLKRRVYDDALGRYKQGKK</sequence>
<evidence type="ECO:0000256" key="1">
    <source>
        <dbReference type="SAM" id="Phobius"/>
    </source>
</evidence>
<dbReference type="Proteomes" id="UP000824214">
    <property type="component" value="Unassembled WGS sequence"/>
</dbReference>
<keyword evidence="1" id="KW-0812">Transmembrane</keyword>
<feature type="transmembrane region" description="Helical" evidence="1">
    <location>
        <begin position="73"/>
        <end position="95"/>
    </location>
</feature>
<gene>
    <name evidence="2" type="ORF">H9942_04235</name>
</gene>
<organism evidence="2 3">
    <name type="scientific">Candidatus Acutalibacter ornithocaccae</name>
    <dbReference type="NCBI Taxonomy" id="2838416"/>
    <lineage>
        <taxon>Bacteria</taxon>
        <taxon>Bacillati</taxon>
        <taxon>Bacillota</taxon>
        <taxon>Clostridia</taxon>
        <taxon>Eubacteriales</taxon>
        <taxon>Acutalibacteraceae</taxon>
        <taxon>Acutalibacter</taxon>
    </lineage>
</organism>
<feature type="transmembrane region" description="Helical" evidence="1">
    <location>
        <begin position="101"/>
        <end position="120"/>
    </location>
</feature>
<accession>A0A9D2LWX8</accession>
<keyword evidence="1" id="KW-0472">Membrane</keyword>
<dbReference type="AlphaFoldDB" id="A0A9D2LWX8"/>
<name>A0A9D2LWX8_9FIRM</name>